<proteinExistence type="predicted"/>
<dbReference type="OrthoDB" id="7595044at2"/>
<feature type="transmembrane region" description="Helical" evidence="1">
    <location>
        <begin position="280"/>
        <end position="299"/>
    </location>
</feature>
<feature type="transmembrane region" description="Helical" evidence="1">
    <location>
        <begin position="243"/>
        <end position="268"/>
    </location>
</feature>
<dbReference type="STRING" id="1420851.AU255_03795"/>
<dbReference type="EMBL" id="LPUF01000001">
    <property type="protein sequence ID" value="OQK17031.1"/>
    <property type="molecule type" value="Genomic_DNA"/>
</dbReference>
<feature type="transmembrane region" description="Helical" evidence="1">
    <location>
        <begin position="427"/>
        <end position="444"/>
    </location>
</feature>
<keyword evidence="1" id="KW-0472">Membrane</keyword>
<feature type="transmembrane region" description="Helical" evidence="1">
    <location>
        <begin position="52"/>
        <end position="73"/>
    </location>
</feature>
<keyword evidence="1" id="KW-0812">Transmembrane</keyword>
<evidence type="ECO:0000313" key="2">
    <source>
        <dbReference type="EMBL" id="OQK17031.1"/>
    </source>
</evidence>
<evidence type="ECO:0008006" key="4">
    <source>
        <dbReference type="Google" id="ProtNLM"/>
    </source>
</evidence>
<protein>
    <recommendedName>
        <fullName evidence="4">O-antigen polymerase</fullName>
    </recommendedName>
</protein>
<accession>A0A1V8M648</accession>
<comment type="caution">
    <text evidence="2">The sequence shown here is derived from an EMBL/GenBank/DDBJ whole genome shotgun (WGS) entry which is preliminary data.</text>
</comment>
<feature type="transmembrane region" description="Helical" evidence="1">
    <location>
        <begin position="152"/>
        <end position="171"/>
    </location>
</feature>
<dbReference type="AlphaFoldDB" id="A0A1V8M648"/>
<feature type="transmembrane region" description="Helical" evidence="1">
    <location>
        <begin position="85"/>
        <end position="104"/>
    </location>
</feature>
<evidence type="ECO:0000313" key="3">
    <source>
        <dbReference type="Proteomes" id="UP000191980"/>
    </source>
</evidence>
<organism evidence="2 3">
    <name type="scientific">Methyloprofundus sedimenti</name>
    <dbReference type="NCBI Taxonomy" id="1420851"/>
    <lineage>
        <taxon>Bacteria</taxon>
        <taxon>Pseudomonadati</taxon>
        <taxon>Pseudomonadota</taxon>
        <taxon>Gammaproteobacteria</taxon>
        <taxon>Methylococcales</taxon>
        <taxon>Methylococcaceae</taxon>
        <taxon>Methyloprofundus</taxon>
    </lineage>
</organism>
<feature type="transmembrane region" description="Helical" evidence="1">
    <location>
        <begin position="30"/>
        <end position="46"/>
    </location>
</feature>
<feature type="transmembrane region" description="Helical" evidence="1">
    <location>
        <begin position="203"/>
        <end position="223"/>
    </location>
</feature>
<sequence length="462" mass="52573">MEGNIFAFAMLIIWPLISIRLYQTQTIQNASFWTIVGGFMTLPVRTEVDLPLIPALGKHSIPVVAAIVGCWLVKGRRIKYFANKGWLKFLVLLMIIAPFITVMLNGDRVIVGGDFIQGLTLHDGLSAVINQLLLITPFFMGKQFFRTYEDHLLIFKSLVVAGLIYSIPMLFEIRMSPQLHSWLYGYFPHEFVQQMRAGGFRPVVFMGHGLLVAFFTVVVLLSSTVLWKNNEKIRQFSATKLSYFFIILLFLCKSMASLMYGLFAVLMIKKTSYKVQLRMALILAILAVSYPMLSILNIFPHQQLSDLAVEYMGEERAQSLTYRFDNEKVLLDHGRKRFFFGWGGWGRNRVYNEETGKDETVTDGRWIITFGTAGWLGFIAEFGFLLVSVLQANKAAKIIKLSTKELTLLAAHALLVSFIMIDQLPNASFAPWLWLLVGILLGRSEDIMNKNQLQRNKPIITQ</sequence>
<dbReference type="Proteomes" id="UP000191980">
    <property type="component" value="Unassembled WGS sequence"/>
</dbReference>
<evidence type="ECO:0000256" key="1">
    <source>
        <dbReference type="SAM" id="Phobius"/>
    </source>
</evidence>
<feature type="transmembrane region" description="Helical" evidence="1">
    <location>
        <begin position="6"/>
        <end position="23"/>
    </location>
</feature>
<keyword evidence="1" id="KW-1133">Transmembrane helix</keyword>
<feature type="transmembrane region" description="Helical" evidence="1">
    <location>
        <begin position="366"/>
        <end position="390"/>
    </location>
</feature>
<keyword evidence="3" id="KW-1185">Reference proteome</keyword>
<name>A0A1V8M648_9GAMM</name>
<dbReference type="RefSeq" id="WP_080521648.1">
    <property type="nucleotide sequence ID" value="NZ_LPUF01000001.1"/>
</dbReference>
<gene>
    <name evidence="2" type="ORF">AU255_03795</name>
</gene>
<reference evidence="2 3" key="1">
    <citation type="submission" date="2015-12" db="EMBL/GenBank/DDBJ databases">
        <authorList>
            <person name="Shamseldin A."/>
            <person name="Moawad H."/>
            <person name="Abd El-Rahim W.M."/>
            <person name="Sadowsky M.J."/>
        </authorList>
    </citation>
    <scope>NUCLEOTIDE SEQUENCE [LARGE SCALE GENOMIC DNA]</scope>
    <source>
        <strain evidence="2 3">WF1</strain>
    </source>
</reference>